<evidence type="ECO:0000313" key="1">
    <source>
        <dbReference type="EMBL" id="TGN83919.1"/>
    </source>
</evidence>
<dbReference type="AlphaFoldDB" id="A0A4Z1DJS1"/>
<organism evidence="1 2">
    <name type="scientific">Streptomyces griseoluteus</name>
    <dbReference type="NCBI Taxonomy" id="29306"/>
    <lineage>
        <taxon>Bacteria</taxon>
        <taxon>Bacillati</taxon>
        <taxon>Actinomycetota</taxon>
        <taxon>Actinomycetes</taxon>
        <taxon>Kitasatosporales</taxon>
        <taxon>Streptomycetaceae</taxon>
        <taxon>Streptomyces</taxon>
    </lineage>
</organism>
<keyword evidence="1" id="KW-0378">Hydrolase</keyword>
<dbReference type="EMBL" id="SRRU01000004">
    <property type="protein sequence ID" value="TGN83919.1"/>
    <property type="molecule type" value="Genomic_DNA"/>
</dbReference>
<reference evidence="1 2" key="1">
    <citation type="submission" date="2019-04" db="EMBL/GenBank/DDBJ databases">
        <title>Streptomyces sp. nov. Bv016 isolated from bark of Buahinia variegata.</title>
        <authorList>
            <person name="Kanchanasin P."/>
            <person name="Tanasupawat S."/>
            <person name="Yuki M."/>
            <person name="Kudo T."/>
        </authorList>
    </citation>
    <scope>NUCLEOTIDE SEQUENCE [LARGE SCALE GENOMIC DNA]</scope>
    <source>
        <strain evidence="1 2">JCM 4765</strain>
    </source>
</reference>
<keyword evidence="2" id="KW-1185">Reference proteome</keyword>
<protein>
    <submittedName>
        <fullName evidence="1">HNH endonuclease</fullName>
    </submittedName>
</protein>
<keyword evidence="1" id="KW-0540">Nuclease</keyword>
<accession>A0A4Z1DJS1</accession>
<proteinExistence type="predicted"/>
<gene>
    <name evidence="1" type="ORF">E5082_13875</name>
</gene>
<comment type="caution">
    <text evidence="1">The sequence shown here is derived from an EMBL/GenBank/DDBJ whole genome shotgun (WGS) entry which is preliminary data.</text>
</comment>
<dbReference type="GO" id="GO:0004519">
    <property type="term" value="F:endonuclease activity"/>
    <property type="evidence" value="ECO:0007669"/>
    <property type="project" value="UniProtKB-KW"/>
</dbReference>
<name>A0A4Z1DJS1_STRGP</name>
<sequence>MPNWAGSDRRDRLPADWPRIRLRVLRRDGNRCTHRNQYGERCEELATDVDHIVPGDDHREFNLRSLCGFHQQAKSSREGALALTAKRRRINQWFKPTETHPGYI</sequence>
<evidence type="ECO:0000313" key="2">
    <source>
        <dbReference type="Proteomes" id="UP000298513"/>
    </source>
</evidence>
<keyword evidence="1" id="KW-0255">Endonuclease</keyword>
<dbReference type="Proteomes" id="UP000298513">
    <property type="component" value="Unassembled WGS sequence"/>
</dbReference>